<reference evidence="1 2" key="1">
    <citation type="submission" date="2020-11" db="EMBL/GenBank/DDBJ databases">
        <title>Pedobacter endophytica, an endophytic bacteria isolated form Carex pumila.</title>
        <authorList>
            <person name="Peng Y."/>
            <person name="Jiang L."/>
            <person name="Lee J."/>
        </authorList>
    </citation>
    <scope>NUCLEOTIDE SEQUENCE [LARGE SCALE GENOMIC DNA]</scope>
    <source>
        <strain evidence="1 2">JBR3-12</strain>
    </source>
</reference>
<dbReference type="Proteomes" id="UP000594759">
    <property type="component" value="Chromosome"/>
</dbReference>
<protein>
    <recommendedName>
        <fullName evidence="3">Addiction module component</fullName>
    </recommendedName>
</protein>
<sequence>MNIQTTKLELLKTILENENSEFIQRVADFVKNENADIWRDLTVSEQAEIKKGIAELERGERVSYESFLTKIFNG</sequence>
<name>A0A7S9L325_9SPHI</name>
<gene>
    <name evidence="1" type="ORF">IZT61_10185</name>
</gene>
<dbReference type="EMBL" id="CP064939">
    <property type="protein sequence ID" value="QPH41589.1"/>
    <property type="molecule type" value="Genomic_DNA"/>
</dbReference>
<dbReference type="KEGG" id="pex:IZT61_10185"/>
<proteinExistence type="predicted"/>
<accession>A0A7S9L325</accession>
<organism evidence="1 2">
    <name type="scientific">Pedobacter endophyticus</name>
    <dbReference type="NCBI Taxonomy" id="2789740"/>
    <lineage>
        <taxon>Bacteria</taxon>
        <taxon>Pseudomonadati</taxon>
        <taxon>Bacteroidota</taxon>
        <taxon>Sphingobacteriia</taxon>
        <taxon>Sphingobacteriales</taxon>
        <taxon>Sphingobacteriaceae</taxon>
        <taxon>Pedobacter</taxon>
    </lineage>
</organism>
<dbReference type="AlphaFoldDB" id="A0A7S9L325"/>
<keyword evidence="2" id="KW-1185">Reference proteome</keyword>
<evidence type="ECO:0000313" key="1">
    <source>
        <dbReference type="EMBL" id="QPH41589.1"/>
    </source>
</evidence>
<dbReference type="RefSeq" id="WP_196101026.1">
    <property type="nucleotide sequence ID" value="NZ_CP064939.1"/>
</dbReference>
<evidence type="ECO:0008006" key="3">
    <source>
        <dbReference type="Google" id="ProtNLM"/>
    </source>
</evidence>
<evidence type="ECO:0000313" key="2">
    <source>
        <dbReference type="Proteomes" id="UP000594759"/>
    </source>
</evidence>